<feature type="compositionally biased region" description="Gly residues" evidence="1">
    <location>
        <begin position="97"/>
        <end position="107"/>
    </location>
</feature>
<gene>
    <name evidence="3" type="ORF">QE424_002588</name>
</gene>
<proteinExistence type="predicted"/>
<protein>
    <submittedName>
        <fullName evidence="3">Integral membrane protein</fullName>
    </submittedName>
</protein>
<comment type="caution">
    <text evidence="3">The sequence shown here is derived from an EMBL/GenBank/DDBJ whole genome shotgun (WGS) entry which is preliminary data.</text>
</comment>
<keyword evidence="2" id="KW-0812">Transmembrane</keyword>
<dbReference type="Proteomes" id="UP001226084">
    <property type="component" value="Unassembled WGS sequence"/>
</dbReference>
<keyword evidence="2" id="KW-1133">Transmembrane helix</keyword>
<keyword evidence="2" id="KW-0472">Membrane</keyword>
<feature type="region of interest" description="Disordered" evidence="1">
    <location>
        <begin position="62"/>
        <end position="107"/>
    </location>
</feature>
<evidence type="ECO:0000313" key="4">
    <source>
        <dbReference type="Proteomes" id="UP001226084"/>
    </source>
</evidence>
<reference evidence="3" key="1">
    <citation type="submission" date="2023-07" db="EMBL/GenBank/DDBJ databases">
        <title>Functional and genomic diversity of the sorghum phyllosphere microbiome.</title>
        <authorList>
            <person name="Shade A."/>
        </authorList>
    </citation>
    <scope>NUCLEOTIDE SEQUENCE</scope>
    <source>
        <strain evidence="3">SORGH_AS_0457</strain>
    </source>
</reference>
<feature type="transmembrane region" description="Helical" evidence="2">
    <location>
        <begin position="33"/>
        <end position="54"/>
    </location>
</feature>
<organism evidence="3 4">
    <name type="scientific">Stenotrophomonas rhizophila</name>
    <dbReference type="NCBI Taxonomy" id="216778"/>
    <lineage>
        <taxon>Bacteria</taxon>
        <taxon>Pseudomonadati</taxon>
        <taxon>Pseudomonadota</taxon>
        <taxon>Gammaproteobacteria</taxon>
        <taxon>Lysobacterales</taxon>
        <taxon>Lysobacteraceae</taxon>
        <taxon>Stenotrophomonas</taxon>
    </lineage>
</organism>
<dbReference type="AlphaFoldDB" id="A0AAP5E9Y7"/>
<evidence type="ECO:0000256" key="2">
    <source>
        <dbReference type="SAM" id="Phobius"/>
    </source>
</evidence>
<evidence type="ECO:0000313" key="3">
    <source>
        <dbReference type="EMBL" id="MDQ1109429.1"/>
    </source>
</evidence>
<dbReference type="EMBL" id="JAUTAS010000001">
    <property type="protein sequence ID" value="MDQ1109429.1"/>
    <property type="molecule type" value="Genomic_DNA"/>
</dbReference>
<dbReference type="RefSeq" id="WP_093533214.1">
    <property type="nucleotide sequence ID" value="NZ_CP118898.1"/>
</dbReference>
<name>A0AAP5E9Y7_9GAMM</name>
<accession>A0AAP5E9Y7</accession>
<sequence>MLVLLLVAGLLVVNMAASLYVWAKADAPASQRRLQLLVIWLLPVVGAVLCVMFVGMARSSEGQGQDARWHGDGGGTHTADPGGWRLHAESRDADIGDGAGADGGSGD</sequence>
<evidence type="ECO:0000256" key="1">
    <source>
        <dbReference type="SAM" id="MobiDB-lite"/>
    </source>
</evidence>